<feature type="transmembrane region" description="Helical" evidence="1">
    <location>
        <begin position="102"/>
        <end position="120"/>
    </location>
</feature>
<dbReference type="EMBL" id="GG662637">
    <property type="protein sequence ID" value="EWS73452.1"/>
    <property type="molecule type" value="Genomic_DNA"/>
</dbReference>
<keyword evidence="3" id="KW-1185">Reference proteome</keyword>
<gene>
    <name evidence="2" type="ORF">TTHERM_000590199</name>
</gene>
<keyword evidence="1 2" id="KW-0812">Transmembrane</keyword>
<protein>
    <submittedName>
        <fullName evidence="2">Transmembrane protein, putative</fullName>
    </submittedName>
</protein>
<evidence type="ECO:0000313" key="2">
    <source>
        <dbReference type="EMBL" id="EWS73452.1"/>
    </source>
</evidence>
<dbReference type="KEGG" id="tet:TTHERM_000590199"/>
<evidence type="ECO:0000313" key="3">
    <source>
        <dbReference type="Proteomes" id="UP000009168"/>
    </source>
</evidence>
<name>W7X7Y7_TETTS</name>
<dbReference type="RefSeq" id="XP_012654023.1">
    <property type="nucleotide sequence ID" value="XM_012798569.1"/>
</dbReference>
<sequence>MDRGYSQISLKYYHKKLCLGCIQTEQLLHAEQFYSKPAYMQDQQHCLLNTQTQHLIHLQLFEKLLLYTKSILLLMQQLKNYLTQMLFLNLSYVFKQRRLTQFQSLSLLFFIKVFLIIFFFN</sequence>
<dbReference type="Proteomes" id="UP000009168">
    <property type="component" value="Unassembled WGS sequence"/>
</dbReference>
<dbReference type="GeneID" id="24439738"/>
<reference evidence="3" key="1">
    <citation type="journal article" date="2006" name="PLoS Biol.">
        <title>Macronuclear genome sequence of the ciliate Tetrahymena thermophila, a model eukaryote.</title>
        <authorList>
            <person name="Eisen J.A."/>
            <person name="Coyne R.S."/>
            <person name="Wu M."/>
            <person name="Wu D."/>
            <person name="Thiagarajan M."/>
            <person name="Wortman J.R."/>
            <person name="Badger J.H."/>
            <person name="Ren Q."/>
            <person name="Amedeo P."/>
            <person name="Jones K.M."/>
            <person name="Tallon L.J."/>
            <person name="Delcher A.L."/>
            <person name="Salzberg S.L."/>
            <person name="Silva J.C."/>
            <person name="Haas B.J."/>
            <person name="Majoros W.H."/>
            <person name="Farzad M."/>
            <person name="Carlton J.M."/>
            <person name="Smith R.K. Jr."/>
            <person name="Garg J."/>
            <person name="Pearlman R.E."/>
            <person name="Karrer K.M."/>
            <person name="Sun L."/>
            <person name="Manning G."/>
            <person name="Elde N.C."/>
            <person name="Turkewitz A.P."/>
            <person name="Asai D.J."/>
            <person name="Wilkes D.E."/>
            <person name="Wang Y."/>
            <person name="Cai H."/>
            <person name="Collins K."/>
            <person name="Stewart B.A."/>
            <person name="Lee S.R."/>
            <person name="Wilamowska K."/>
            <person name="Weinberg Z."/>
            <person name="Ruzzo W.L."/>
            <person name="Wloga D."/>
            <person name="Gaertig J."/>
            <person name="Frankel J."/>
            <person name="Tsao C.-C."/>
            <person name="Gorovsky M.A."/>
            <person name="Keeling P.J."/>
            <person name="Waller R.F."/>
            <person name="Patron N.J."/>
            <person name="Cherry J.M."/>
            <person name="Stover N.A."/>
            <person name="Krieger C.J."/>
            <person name="del Toro C."/>
            <person name="Ryder H.F."/>
            <person name="Williamson S.C."/>
            <person name="Barbeau R.A."/>
            <person name="Hamilton E.P."/>
            <person name="Orias E."/>
        </authorList>
    </citation>
    <scope>NUCLEOTIDE SEQUENCE [LARGE SCALE GENOMIC DNA]</scope>
    <source>
        <strain evidence="3">SB210</strain>
    </source>
</reference>
<evidence type="ECO:0000256" key="1">
    <source>
        <dbReference type="SAM" id="Phobius"/>
    </source>
</evidence>
<keyword evidence="1" id="KW-0472">Membrane</keyword>
<organism evidence="2 3">
    <name type="scientific">Tetrahymena thermophila (strain SB210)</name>
    <dbReference type="NCBI Taxonomy" id="312017"/>
    <lineage>
        <taxon>Eukaryota</taxon>
        <taxon>Sar</taxon>
        <taxon>Alveolata</taxon>
        <taxon>Ciliophora</taxon>
        <taxon>Intramacronucleata</taxon>
        <taxon>Oligohymenophorea</taxon>
        <taxon>Hymenostomatida</taxon>
        <taxon>Tetrahymenina</taxon>
        <taxon>Tetrahymenidae</taxon>
        <taxon>Tetrahymena</taxon>
    </lineage>
</organism>
<proteinExistence type="predicted"/>
<dbReference type="InParanoid" id="W7X7Y7"/>
<accession>W7X7Y7</accession>
<dbReference type="AlphaFoldDB" id="W7X7Y7"/>
<keyword evidence="1" id="KW-1133">Transmembrane helix</keyword>